<dbReference type="GO" id="GO:0000723">
    <property type="term" value="P:telomere maintenance"/>
    <property type="evidence" value="ECO:0007669"/>
    <property type="project" value="InterPro"/>
</dbReference>
<sequence>MSAEQVVWEAEQGGVDIGEGVLVAVDGVGVEELFQWCPPPGWKVEQPVEGGEDYPVVHWGQGRPGAVKYVDVSAQTVDVLWNRFCANIYDDLPQCLQSFAGVPVDFEDPYYDYGLFLINALLTDFDKTLASYQLPQYTLDWNRLQGNPLIQAELQYASDTEQALRDEKYQQFNADQQQAFNTIVAAIEQDPAGAHFFLQGPAGTGKTFLYQRTATSEHSNTMAPTLRSGQASKTVDNRSSQASKTVDDQTAPAIDTPDTANGGEGAAAEAGNSNDTDDDVEAATAHNQEVIDRQ</sequence>
<feature type="domain" description="DNA helicase Pif1-like DEAD-box helicase" evidence="3">
    <location>
        <begin position="171"/>
        <end position="229"/>
    </location>
</feature>
<evidence type="ECO:0000259" key="3">
    <source>
        <dbReference type="Pfam" id="PF05970"/>
    </source>
</evidence>
<evidence type="ECO:0000256" key="2">
    <source>
        <dbReference type="SAM" id="MobiDB-lite"/>
    </source>
</evidence>
<feature type="region of interest" description="Disordered" evidence="2">
    <location>
        <begin position="215"/>
        <end position="294"/>
    </location>
</feature>
<dbReference type="AlphaFoldDB" id="A0A1W5CV86"/>
<evidence type="ECO:0000256" key="1">
    <source>
        <dbReference type="RuleBase" id="RU363044"/>
    </source>
</evidence>
<dbReference type="EMBL" id="FWEW01000391">
    <property type="protein sequence ID" value="SLM34690.1"/>
    <property type="molecule type" value="Genomic_DNA"/>
</dbReference>
<keyword evidence="1" id="KW-0227">DNA damage</keyword>
<proteinExistence type="inferred from homology"/>
<protein>
    <recommendedName>
        <fullName evidence="1">ATP-dependent DNA helicase</fullName>
        <ecNumber evidence="1">5.6.2.3</ecNumber>
    </recommendedName>
</protein>
<dbReference type="GO" id="GO:0006310">
    <property type="term" value="P:DNA recombination"/>
    <property type="evidence" value="ECO:0007669"/>
    <property type="project" value="UniProtKB-KW"/>
</dbReference>
<comment type="similarity">
    <text evidence="1">Belongs to the helicase family.</text>
</comment>
<evidence type="ECO:0000313" key="4">
    <source>
        <dbReference type="EMBL" id="SLM34690.1"/>
    </source>
</evidence>
<name>A0A1W5CV86_9LECA</name>
<keyword evidence="1" id="KW-0347">Helicase</keyword>
<feature type="compositionally biased region" description="Polar residues" evidence="2">
    <location>
        <begin position="215"/>
        <end position="244"/>
    </location>
</feature>
<dbReference type="GO" id="GO:0006281">
    <property type="term" value="P:DNA repair"/>
    <property type="evidence" value="ECO:0007669"/>
    <property type="project" value="UniProtKB-KW"/>
</dbReference>
<keyword evidence="5" id="KW-1185">Reference proteome</keyword>
<dbReference type="PANTHER" id="PTHR10492:SF57">
    <property type="entry name" value="ATP-DEPENDENT DNA HELICASE"/>
    <property type="match status" value="1"/>
</dbReference>
<dbReference type="PANTHER" id="PTHR10492">
    <property type="match status" value="1"/>
</dbReference>
<reference evidence="5" key="1">
    <citation type="submission" date="2017-03" db="EMBL/GenBank/DDBJ databases">
        <authorList>
            <person name="Sharma R."/>
            <person name="Thines M."/>
        </authorList>
    </citation>
    <scope>NUCLEOTIDE SEQUENCE [LARGE SCALE GENOMIC DNA]</scope>
</reference>
<dbReference type="InterPro" id="IPR027417">
    <property type="entry name" value="P-loop_NTPase"/>
</dbReference>
<keyword evidence="1" id="KW-0234">DNA repair</keyword>
<keyword evidence="1" id="KW-0067">ATP-binding</keyword>
<evidence type="ECO:0000313" key="5">
    <source>
        <dbReference type="Proteomes" id="UP000192927"/>
    </source>
</evidence>
<dbReference type="Pfam" id="PF05970">
    <property type="entry name" value="PIF1"/>
    <property type="match status" value="1"/>
</dbReference>
<dbReference type="Proteomes" id="UP000192927">
    <property type="component" value="Unassembled WGS sequence"/>
</dbReference>
<dbReference type="GO" id="GO:0016887">
    <property type="term" value="F:ATP hydrolysis activity"/>
    <property type="evidence" value="ECO:0007669"/>
    <property type="project" value="RHEA"/>
</dbReference>
<keyword evidence="1" id="KW-0233">DNA recombination</keyword>
<dbReference type="EC" id="5.6.2.3" evidence="1"/>
<dbReference type="InterPro" id="IPR010285">
    <property type="entry name" value="DNA_helicase_pif1-like_DEAD"/>
</dbReference>
<keyword evidence="1" id="KW-0547">Nucleotide-binding</keyword>
<keyword evidence="1 4" id="KW-0378">Hydrolase</keyword>
<comment type="catalytic activity">
    <reaction evidence="1">
        <text>ATP + H2O = ADP + phosphate + H(+)</text>
        <dbReference type="Rhea" id="RHEA:13065"/>
        <dbReference type="ChEBI" id="CHEBI:15377"/>
        <dbReference type="ChEBI" id="CHEBI:15378"/>
        <dbReference type="ChEBI" id="CHEBI:30616"/>
        <dbReference type="ChEBI" id="CHEBI:43474"/>
        <dbReference type="ChEBI" id="CHEBI:456216"/>
        <dbReference type="EC" id="5.6.2.3"/>
    </reaction>
</comment>
<dbReference type="GO" id="GO:0043139">
    <property type="term" value="F:5'-3' DNA helicase activity"/>
    <property type="evidence" value="ECO:0007669"/>
    <property type="project" value="UniProtKB-EC"/>
</dbReference>
<comment type="cofactor">
    <cofactor evidence="1">
        <name>Mg(2+)</name>
        <dbReference type="ChEBI" id="CHEBI:18420"/>
    </cofactor>
</comment>
<dbReference type="GO" id="GO:0005524">
    <property type="term" value="F:ATP binding"/>
    <property type="evidence" value="ECO:0007669"/>
    <property type="project" value="UniProtKB-KW"/>
</dbReference>
<organism evidence="4 5">
    <name type="scientific">Lasallia pustulata</name>
    <dbReference type="NCBI Taxonomy" id="136370"/>
    <lineage>
        <taxon>Eukaryota</taxon>
        <taxon>Fungi</taxon>
        <taxon>Dikarya</taxon>
        <taxon>Ascomycota</taxon>
        <taxon>Pezizomycotina</taxon>
        <taxon>Lecanoromycetes</taxon>
        <taxon>OSLEUM clade</taxon>
        <taxon>Umbilicariomycetidae</taxon>
        <taxon>Umbilicariales</taxon>
        <taxon>Umbilicariaceae</taxon>
        <taxon>Lasallia</taxon>
    </lineage>
</organism>
<accession>A0A1W5CV86</accession>
<dbReference type="SUPFAM" id="SSF52540">
    <property type="entry name" value="P-loop containing nucleoside triphosphate hydrolases"/>
    <property type="match status" value="1"/>
</dbReference>
<dbReference type="Gene3D" id="3.40.50.300">
    <property type="entry name" value="P-loop containing nucleotide triphosphate hydrolases"/>
    <property type="match status" value="1"/>
</dbReference>